<dbReference type="EMBL" id="CP000436">
    <property type="protein sequence ID" value="ABI24903.1"/>
    <property type="molecule type" value="Genomic_DNA"/>
</dbReference>
<proteinExistence type="predicted"/>
<feature type="signal peptide" evidence="1">
    <location>
        <begin position="1"/>
        <end position="18"/>
    </location>
</feature>
<dbReference type="HOGENOM" id="CLU_147294_0_0_6"/>
<feature type="chain" id="PRO_5004173510" evidence="1">
    <location>
        <begin position="19"/>
        <end position="120"/>
    </location>
</feature>
<reference evidence="2" key="1">
    <citation type="submission" date="2006-08" db="EMBL/GenBank/DDBJ databases">
        <title>Complete genome sequence of Haemophilus somnus 129PT.</title>
        <authorList>
            <person name="Copeland A."/>
            <person name="Lucas S."/>
            <person name="Lapidus A."/>
            <person name="Barry K."/>
            <person name="Glavina del Rio T."/>
            <person name="Hammon N."/>
            <person name="Dalin E."/>
            <person name="Tice H."/>
            <person name="Pitluck S."/>
            <person name="Brettin T.S."/>
            <person name="Bruce D."/>
            <person name="Challacombe J.F."/>
            <person name="Chertkov O."/>
            <person name="Detter J.C."/>
            <person name="Gilna P."/>
            <person name="Han S."/>
            <person name="Misra M."/>
            <person name="Tapia R."/>
            <person name="Thayer N.N."/>
            <person name="Xie G."/>
            <person name="Inzana T.J."/>
            <person name="Duncan A.J."/>
            <person name="Siddaramppa S."/>
            <person name="Richardson P."/>
        </authorList>
    </citation>
    <scope>NUCLEOTIDE SEQUENCE</scope>
    <source>
        <strain evidence="2">129PT</strain>
    </source>
</reference>
<dbReference type="KEGG" id="hso:HS_0626"/>
<sequence>MKKSMLLLSAFFSVSAFAQHYYKAPPTSSTTGYVPVISDELMKLCVDRYNQAEWLSEEINNTYVDQYSQASVNNYNAKVHQYRQLENWFNQNCAGKQSRSACEAARELNRQNGIEHQSCY</sequence>
<evidence type="ECO:0000313" key="2">
    <source>
        <dbReference type="EMBL" id="ABI24903.1"/>
    </source>
</evidence>
<organism evidence="2">
    <name type="scientific">Histophilus somni (strain 129Pt)</name>
    <name type="common">Haemophilus somnus</name>
    <dbReference type="NCBI Taxonomy" id="205914"/>
    <lineage>
        <taxon>Bacteria</taxon>
        <taxon>Pseudomonadati</taxon>
        <taxon>Pseudomonadota</taxon>
        <taxon>Gammaproteobacteria</taxon>
        <taxon>Pasteurellales</taxon>
        <taxon>Pasteurellaceae</taxon>
        <taxon>Histophilus</taxon>
    </lineage>
</organism>
<name>Q0I307_HISS1</name>
<evidence type="ECO:0000256" key="1">
    <source>
        <dbReference type="SAM" id="SignalP"/>
    </source>
</evidence>
<accession>Q0I307</accession>
<protein>
    <submittedName>
        <fullName evidence="2">Uncharacterized protein</fullName>
    </submittedName>
</protein>
<dbReference type="AlphaFoldDB" id="Q0I307"/>
<dbReference type="eggNOG" id="ENOG5031S0F">
    <property type="taxonomic scope" value="Bacteria"/>
</dbReference>
<gene>
    <name evidence="2" type="ordered locus">HS_0626</name>
</gene>
<keyword evidence="1" id="KW-0732">Signal</keyword>